<proteinExistence type="predicted"/>
<organism evidence="1 2">
    <name type="scientific">Liparis tanakae</name>
    <name type="common">Tanaka's snailfish</name>
    <dbReference type="NCBI Taxonomy" id="230148"/>
    <lineage>
        <taxon>Eukaryota</taxon>
        <taxon>Metazoa</taxon>
        <taxon>Chordata</taxon>
        <taxon>Craniata</taxon>
        <taxon>Vertebrata</taxon>
        <taxon>Euteleostomi</taxon>
        <taxon>Actinopterygii</taxon>
        <taxon>Neopterygii</taxon>
        <taxon>Teleostei</taxon>
        <taxon>Neoteleostei</taxon>
        <taxon>Acanthomorphata</taxon>
        <taxon>Eupercaria</taxon>
        <taxon>Perciformes</taxon>
        <taxon>Cottioidei</taxon>
        <taxon>Cottales</taxon>
        <taxon>Liparidae</taxon>
        <taxon>Liparis</taxon>
    </lineage>
</organism>
<keyword evidence="2" id="KW-1185">Reference proteome</keyword>
<accession>A0A4Z2IQ32</accession>
<dbReference type="AlphaFoldDB" id="A0A4Z2IQ32"/>
<gene>
    <name evidence="1" type="ORF">EYF80_010022</name>
</gene>
<comment type="caution">
    <text evidence="1">The sequence shown here is derived from an EMBL/GenBank/DDBJ whole genome shotgun (WGS) entry which is preliminary data.</text>
</comment>
<dbReference type="Proteomes" id="UP000314294">
    <property type="component" value="Unassembled WGS sequence"/>
</dbReference>
<sequence length="239" mass="25997">MDSRIALWRGPRQLQVRESDVTLDNVARIFKLTPHSIYIVDEVGGVLVPTTSGYFGGVGDVTPGGRNILIGTVDGGALRADGGTLYILFNEQEAHLASIADKVQHNLGTEEQVVLCDGTGNRLLDGPGTTGLMFWKQNARRIIALLDSSYSELIAHKKKRKGRIDDEHVGNIEKLLRAAEALPAVTQTLKELGDYAQANHVNTVALTDPQVTSVRATFQCLICRGMGEVVDVFWDTIST</sequence>
<evidence type="ECO:0000313" key="1">
    <source>
        <dbReference type="EMBL" id="TNN79788.1"/>
    </source>
</evidence>
<dbReference type="EMBL" id="SRLO01000061">
    <property type="protein sequence ID" value="TNN79788.1"/>
    <property type="molecule type" value="Genomic_DNA"/>
</dbReference>
<protein>
    <submittedName>
        <fullName evidence="1">Uncharacterized protein</fullName>
    </submittedName>
</protein>
<dbReference type="OrthoDB" id="8929563at2759"/>
<evidence type="ECO:0000313" key="2">
    <source>
        <dbReference type="Proteomes" id="UP000314294"/>
    </source>
</evidence>
<reference evidence="1 2" key="1">
    <citation type="submission" date="2019-03" db="EMBL/GenBank/DDBJ databases">
        <title>First draft genome of Liparis tanakae, snailfish: a comprehensive survey of snailfish specific genes.</title>
        <authorList>
            <person name="Kim W."/>
            <person name="Song I."/>
            <person name="Jeong J.-H."/>
            <person name="Kim D."/>
            <person name="Kim S."/>
            <person name="Ryu S."/>
            <person name="Song J.Y."/>
            <person name="Lee S.K."/>
        </authorList>
    </citation>
    <scope>NUCLEOTIDE SEQUENCE [LARGE SCALE GENOMIC DNA]</scope>
    <source>
        <tissue evidence="1">Muscle</tissue>
    </source>
</reference>
<name>A0A4Z2IQ32_9TELE</name>